<dbReference type="InterPro" id="IPR011009">
    <property type="entry name" value="Kinase-like_dom_sf"/>
</dbReference>
<accession>A0AAV1HXK2</accession>
<evidence type="ECO:0000313" key="11">
    <source>
        <dbReference type="EMBL" id="CAK0752065.1"/>
    </source>
</evidence>
<keyword evidence="5 7" id="KW-0067">ATP-binding</keyword>
<dbReference type="Proteomes" id="UP001314263">
    <property type="component" value="Unassembled WGS sequence"/>
</dbReference>
<feature type="binding site" evidence="7">
    <location>
        <position position="37"/>
    </location>
    <ligand>
        <name>ATP</name>
        <dbReference type="ChEBI" id="CHEBI:30616"/>
    </ligand>
</feature>
<feature type="domain" description="Protein kinase" evidence="10">
    <location>
        <begin position="27"/>
        <end position="299"/>
    </location>
</feature>
<feature type="compositionally biased region" description="Low complexity" evidence="9">
    <location>
        <begin position="438"/>
        <end position="447"/>
    </location>
</feature>
<dbReference type="EMBL" id="CAUYUE010000003">
    <property type="protein sequence ID" value="CAK0752065.1"/>
    <property type="molecule type" value="Genomic_DNA"/>
</dbReference>
<feature type="active site" description="Proton acceptor" evidence="6">
    <location>
        <position position="155"/>
    </location>
</feature>
<evidence type="ECO:0000259" key="10">
    <source>
        <dbReference type="PROSITE" id="PS50011"/>
    </source>
</evidence>
<keyword evidence="1" id="KW-0723">Serine/threonine-protein kinase</keyword>
<evidence type="ECO:0000256" key="3">
    <source>
        <dbReference type="ARBA" id="ARBA00022741"/>
    </source>
</evidence>
<dbReference type="InterPro" id="IPR008271">
    <property type="entry name" value="Ser/Thr_kinase_AS"/>
</dbReference>
<dbReference type="GO" id="GO:0004674">
    <property type="term" value="F:protein serine/threonine kinase activity"/>
    <property type="evidence" value="ECO:0007669"/>
    <property type="project" value="UniProtKB-KW"/>
</dbReference>
<dbReference type="Gene3D" id="1.10.510.10">
    <property type="entry name" value="Transferase(Phosphotransferase) domain 1"/>
    <property type="match status" value="1"/>
</dbReference>
<evidence type="ECO:0000256" key="4">
    <source>
        <dbReference type="ARBA" id="ARBA00022777"/>
    </source>
</evidence>
<feature type="binding site" evidence="7">
    <location>
        <position position="173"/>
    </location>
    <ligand>
        <name>ATP</name>
        <dbReference type="ChEBI" id="CHEBI:30616"/>
    </ligand>
</feature>
<feature type="binding site" evidence="7">
    <location>
        <begin position="159"/>
        <end position="160"/>
    </location>
    <ligand>
        <name>ATP</name>
        <dbReference type="ChEBI" id="CHEBI:30616"/>
    </ligand>
</feature>
<dbReference type="SMART" id="SM00220">
    <property type="entry name" value="S_TKc"/>
    <property type="match status" value="1"/>
</dbReference>
<gene>
    <name evidence="11" type="ORF">CVIRNUC_002117</name>
</gene>
<feature type="binding site" evidence="7">
    <location>
        <position position="57"/>
    </location>
    <ligand>
        <name>ATP</name>
        <dbReference type="ChEBI" id="CHEBI:30616"/>
    </ligand>
</feature>
<dbReference type="GO" id="GO:0005524">
    <property type="term" value="F:ATP binding"/>
    <property type="evidence" value="ECO:0007669"/>
    <property type="project" value="UniProtKB-KW"/>
</dbReference>
<keyword evidence="12" id="KW-1185">Reference proteome</keyword>
<organism evidence="11 12">
    <name type="scientific">Coccomyxa viridis</name>
    <dbReference type="NCBI Taxonomy" id="1274662"/>
    <lineage>
        <taxon>Eukaryota</taxon>
        <taxon>Viridiplantae</taxon>
        <taxon>Chlorophyta</taxon>
        <taxon>core chlorophytes</taxon>
        <taxon>Trebouxiophyceae</taxon>
        <taxon>Trebouxiophyceae incertae sedis</taxon>
        <taxon>Coccomyxaceae</taxon>
        <taxon>Coccomyxa</taxon>
    </lineage>
</organism>
<keyword evidence="3 7" id="KW-0547">Nucleotide-binding</keyword>
<dbReference type="AlphaFoldDB" id="A0AAV1HXK2"/>
<dbReference type="InterPro" id="IPR030616">
    <property type="entry name" value="Aur-like"/>
</dbReference>
<evidence type="ECO:0000256" key="7">
    <source>
        <dbReference type="PIRSR" id="PIRSR630616-2"/>
    </source>
</evidence>
<evidence type="ECO:0000256" key="2">
    <source>
        <dbReference type="ARBA" id="ARBA00022679"/>
    </source>
</evidence>
<dbReference type="PROSITE" id="PS50011">
    <property type="entry name" value="PROTEIN_KINASE_DOM"/>
    <property type="match status" value="1"/>
</dbReference>
<dbReference type="PROSITE" id="PS00108">
    <property type="entry name" value="PROTEIN_KINASE_ST"/>
    <property type="match status" value="1"/>
</dbReference>
<protein>
    <recommendedName>
        <fullName evidence="10">Protein kinase domain-containing protein</fullName>
    </recommendedName>
</protein>
<evidence type="ECO:0000256" key="8">
    <source>
        <dbReference type="PIRSR" id="PIRSR630616-3"/>
    </source>
</evidence>
<dbReference type="SUPFAM" id="SSF56112">
    <property type="entry name" value="Protein kinase-like (PK-like)"/>
    <property type="match status" value="1"/>
</dbReference>
<feature type="cross-link" description="Glycyl lysine isopeptide (Lys-Gly) (interchain with G-Cter in SUMO2)" evidence="8">
    <location>
        <position position="157"/>
    </location>
</feature>
<comment type="caution">
    <text evidence="11">The sequence shown here is derived from an EMBL/GenBank/DDBJ whole genome shotgun (WGS) entry which is preliminary data.</text>
</comment>
<name>A0AAV1HXK2_9CHLO</name>
<dbReference type="Pfam" id="PF00069">
    <property type="entry name" value="Pkinase"/>
    <property type="match status" value="1"/>
</dbReference>
<sequence length="615" mass="65508">MPGAGGLPDQSSLKDTDGMFSFKPDDFKDSAVIGKGKDCIVYSSHCSKLDGRKVAVKVYEKSSLSASKLRAVKREAAMMIYMTRKRVPLITQFYGAFQDAYQIFLVMEYCAGGDLLDRLLEEGRAMSERRVILEVAVPLLKTLQHLHSYSIIHRDVKLENIFIAEDGRVRLGDFGLTMSMKQELAISPVGTVEYMAPEVVALPPVEAVVSGAIKTSDIPACNEKVDIWALGVTLYELLTGHLPFEGRSKEEIKHAISAGIMRPFPAAMSPACVSFVSAMMLRDTAQRPGAKQLLQHPIVLTYLRTLVPTQPIAMMPPLASTSDSASSLNGTAAMPRPLFASKRPGQGSVGTITVSVNGRQQPLSASFSVTAAQPATTAPELVSTVPPGHRLESSGGSLIKAKFQAMECLSGGQEEAGSSASSCDVFSNPMSACATHTGSSSPVGSGDSSRDSAHDNSAAAPRRCGSSGAASVRPSSPIMPRAMSSGMIHQRPASAGARPLRHAAAQDDHWMPKHKRKSTSALPQAAKKEPLHAPGAVVMSKADGQHRHLAGSLREQYCSAGRKGDIPLSRQPPPPKPPLAPSSDDDPSMSGLMGRVTSLFSRALYKHPYSNRIAG</sequence>
<proteinExistence type="predicted"/>
<evidence type="ECO:0000256" key="1">
    <source>
        <dbReference type="ARBA" id="ARBA00022527"/>
    </source>
</evidence>
<feature type="region of interest" description="Disordered" evidence="9">
    <location>
        <begin position="433"/>
        <end position="526"/>
    </location>
</feature>
<evidence type="ECO:0000256" key="5">
    <source>
        <dbReference type="ARBA" id="ARBA00022840"/>
    </source>
</evidence>
<evidence type="ECO:0000313" key="12">
    <source>
        <dbReference type="Proteomes" id="UP001314263"/>
    </source>
</evidence>
<feature type="compositionally biased region" description="Pro residues" evidence="9">
    <location>
        <begin position="570"/>
        <end position="580"/>
    </location>
</feature>
<feature type="region of interest" description="Disordered" evidence="9">
    <location>
        <begin position="562"/>
        <end position="593"/>
    </location>
</feature>
<keyword evidence="4" id="KW-0418">Kinase</keyword>
<keyword evidence="2" id="KW-0808">Transferase</keyword>
<evidence type="ECO:0000256" key="9">
    <source>
        <dbReference type="SAM" id="MobiDB-lite"/>
    </source>
</evidence>
<dbReference type="PANTHER" id="PTHR24350">
    <property type="entry name" value="SERINE/THREONINE-PROTEIN KINASE IAL-RELATED"/>
    <property type="match status" value="1"/>
</dbReference>
<dbReference type="InterPro" id="IPR000719">
    <property type="entry name" value="Prot_kinase_dom"/>
</dbReference>
<evidence type="ECO:0000256" key="6">
    <source>
        <dbReference type="PIRSR" id="PIRSR630616-1"/>
    </source>
</evidence>
<reference evidence="11 12" key="1">
    <citation type="submission" date="2023-10" db="EMBL/GenBank/DDBJ databases">
        <authorList>
            <person name="Maclean D."/>
            <person name="Macfadyen A."/>
        </authorList>
    </citation>
    <scope>NUCLEOTIDE SEQUENCE [LARGE SCALE GENOMIC DNA]</scope>
</reference>